<dbReference type="STRING" id="229920.ADM99_02225"/>
<reference evidence="2 3" key="1">
    <citation type="submission" date="2015-07" db="EMBL/GenBank/DDBJ databases">
        <title>Genome sequence of Leptolinea tardivitalis DSM 16556.</title>
        <authorList>
            <person name="Hemp J."/>
            <person name="Ward L.M."/>
            <person name="Pace L.A."/>
            <person name="Fischer W.W."/>
        </authorList>
    </citation>
    <scope>NUCLEOTIDE SEQUENCE [LARGE SCALE GENOMIC DNA]</scope>
    <source>
        <strain evidence="2 3">YMTK-2</strain>
    </source>
</reference>
<dbReference type="PATRIC" id="fig|229920.5.peg.3372"/>
<gene>
    <name evidence="2" type="ORF">ADM99_02225</name>
</gene>
<comment type="caution">
    <text evidence="2">The sequence shown here is derived from an EMBL/GenBank/DDBJ whole genome shotgun (WGS) entry which is preliminary data.</text>
</comment>
<accession>A0A0P6XFV2</accession>
<dbReference type="CDD" id="cd00077">
    <property type="entry name" value="HDc"/>
    <property type="match status" value="1"/>
</dbReference>
<dbReference type="NCBIfam" id="TIGR00277">
    <property type="entry name" value="HDIG"/>
    <property type="match status" value="1"/>
</dbReference>
<dbReference type="PANTHER" id="PTHR45228:SF1">
    <property type="entry name" value="CYCLIC DI-GMP PHOSPHODIESTERASE TM_0186"/>
    <property type="match status" value="1"/>
</dbReference>
<evidence type="ECO:0000313" key="2">
    <source>
        <dbReference type="EMBL" id="KPL74091.1"/>
    </source>
</evidence>
<dbReference type="InterPro" id="IPR052020">
    <property type="entry name" value="Cyclic_di-GMP/3'3'-cGAMP_PDE"/>
</dbReference>
<keyword evidence="3" id="KW-1185">Reference proteome</keyword>
<name>A0A0P6XFV2_9CHLR</name>
<sequence length="217" mass="24650">MGVSIEISARIKAEQRAVQANVELAQAYDATIEGWSKALDLRDKETEGHSLRVTLMTLRLAQQIGIEPSEFLHLRRGALLHDIGKMGIPDEILFKKGSLNANEWVIMRKHPTYAYEMLKEIDYLRPALVIPRYHHEKWDGTGYPEMLAGELIPMAARIFAIVDVWDALTSDRPYRSAWDPGDVLDHIIKNSGTHFDPKVVEVFTQNLDEIVSNTESE</sequence>
<dbReference type="Pfam" id="PF13487">
    <property type="entry name" value="HD_5"/>
    <property type="match status" value="1"/>
</dbReference>
<dbReference type="GO" id="GO:0016787">
    <property type="term" value="F:hydrolase activity"/>
    <property type="evidence" value="ECO:0007669"/>
    <property type="project" value="UniProtKB-KW"/>
</dbReference>
<organism evidence="2 3">
    <name type="scientific">Leptolinea tardivitalis</name>
    <dbReference type="NCBI Taxonomy" id="229920"/>
    <lineage>
        <taxon>Bacteria</taxon>
        <taxon>Bacillati</taxon>
        <taxon>Chloroflexota</taxon>
        <taxon>Anaerolineae</taxon>
        <taxon>Anaerolineales</taxon>
        <taxon>Anaerolineaceae</taxon>
        <taxon>Leptolinea</taxon>
    </lineage>
</organism>
<dbReference type="Proteomes" id="UP000050430">
    <property type="component" value="Unassembled WGS sequence"/>
</dbReference>
<feature type="domain" description="HD-GYP" evidence="1">
    <location>
        <begin position="24"/>
        <end position="217"/>
    </location>
</feature>
<evidence type="ECO:0000259" key="1">
    <source>
        <dbReference type="PROSITE" id="PS51832"/>
    </source>
</evidence>
<dbReference type="EMBL" id="LGCK01000004">
    <property type="protein sequence ID" value="KPL74091.1"/>
    <property type="molecule type" value="Genomic_DNA"/>
</dbReference>
<dbReference type="InterPro" id="IPR006675">
    <property type="entry name" value="HDIG_dom"/>
</dbReference>
<proteinExistence type="predicted"/>
<dbReference type="PROSITE" id="PS51832">
    <property type="entry name" value="HD_GYP"/>
    <property type="match status" value="1"/>
</dbReference>
<dbReference type="PANTHER" id="PTHR45228">
    <property type="entry name" value="CYCLIC DI-GMP PHOSPHODIESTERASE TM_0186-RELATED"/>
    <property type="match status" value="1"/>
</dbReference>
<dbReference type="InterPro" id="IPR037522">
    <property type="entry name" value="HD_GYP_dom"/>
</dbReference>
<evidence type="ECO:0000313" key="3">
    <source>
        <dbReference type="Proteomes" id="UP000050430"/>
    </source>
</evidence>
<protein>
    <submittedName>
        <fullName evidence="2">Phosphohydrolase</fullName>
    </submittedName>
</protein>
<dbReference type="InterPro" id="IPR003607">
    <property type="entry name" value="HD/PDEase_dom"/>
</dbReference>
<keyword evidence="2" id="KW-0378">Hydrolase</keyword>
<dbReference type="Gene3D" id="1.10.3210.10">
    <property type="entry name" value="Hypothetical protein af1432"/>
    <property type="match status" value="1"/>
</dbReference>
<dbReference type="SMART" id="SM00471">
    <property type="entry name" value="HDc"/>
    <property type="match status" value="1"/>
</dbReference>
<dbReference type="SUPFAM" id="SSF109604">
    <property type="entry name" value="HD-domain/PDEase-like"/>
    <property type="match status" value="1"/>
</dbReference>
<dbReference type="AlphaFoldDB" id="A0A0P6XFV2"/>